<comment type="function">
    <text evidence="9">Part of a membrane-bound complex that couples electron transfer with translocation of ions across the membrane.</text>
</comment>
<dbReference type="EC" id="7.-.-.-" evidence="9"/>
<organism evidence="10 11">
    <name type="scientific">Buchnera aphidicola</name>
    <name type="common">Hyadaphis tataricae</name>
    <dbReference type="NCBI Taxonomy" id="1241859"/>
    <lineage>
        <taxon>Bacteria</taxon>
        <taxon>Pseudomonadati</taxon>
        <taxon>Pseudomonadota</taxon>
        <taxon>Gammaproteobacteria</taxon>
        <taxon>Enterobacterales</taxon>
        <taxon>Erwiniaceae</taxon>
        <taxon>Buchnera</taxon>
    </lineage>
</organism>
<evidence type="ECO:0000256" key="7">
    <source>
        <dbReference type="ARBA" id="ARBA00022989"/>
    </source>
</evidence>
<feature type="transmembrane region" description="Helical" evidence="9">
    <location>
        <begin position="39"/>
        <end position="58"/>
    </location>
</feature>
<evidence type="ECO:0000256" key="9">
    <source>
        <dbReference type="HAMAP-Rule" id="MF_00478"/>
    </source>
</evidence>
<protein>
    <recommendedName>
        <fullName evidence="9">Ion-translocating oxidoreductase complex subunit E</fullName>
        <ecNumber evidence="9">7.-.-.-</ecNumber>
    </recommendedName>
    <alternativeName>
        <fullName evidence="9">Rnf electron transport complex subunit E</fullName>
    </alternativeName>
</protein>
<evidence type="ECO:0000256" key="4">
    <source>
        <dbReference type="ARBA" id="ARBA00022692"/>
    </source>
</evidence>
<dbReference type="Pfam" id="PF02508">
    <property type="entry name" value="Rnf-Nqr"/>
    <property type="match status" value="1"/>
</dbReference>
<dbReference type="PIRSF" id="PIRSF006102">
    <property type="entry name" value="NQR_DE"/>
    <property type="match status" value="1"/>
</dbReference>
<feature type="transmembrane region" description="Helical" evidence="9">
    <location>
        <begin position="70"/>
        <end position="91"/>
    </location>
</feature>
<evidence type="ECO:0000256" key="2">
    <source>
        <dbReference type="ARBA" id="ARBA00022448"/>
    </source>
</evidence>
<comment type="subunit">
    <text evidence="9">The complex is composed of six subunits: RnfA, RnfB, RnfC, RnfD, RnfE and RnfG.</text>
</comment>
<evidence type="ECO:0000256" key="3">
    <source>
        <dbReference type="ARBA" id="ARBA00022519"/>
    </source>
</evidence>
<dbReference type="HAMAP" id="MF_00478">
    <property type="entry name" value="RsxE_RnfE"/>
    <property type="match status" value="1"/>
</dbReference>
<reference evidence="10 11" key="1">
    <citation type="submission" date="2018-12" db="EMBL/GenBank/DDBJ databases">
        <authorList>
            <person name="Chong R.A."/>
        </authorList>
    </citation>
    <scope>NUCLEOTIDE SEQUENCE [LARGE SCALE GENOMIC DNA]</scope>
    <source>
        <strain evidence="10 11">Hta</strain>
    </source>
</reference>
<dbReference type="AlphaFoldDB" id="A0A4D6YAN6"/>
<evidence type="ECO:0000256" key="5">
    <source>
        <dbReference type="ARBA" id="ARBA00022967"/>
    </source>
</evidence>
<keyword evidence="3 9" id="KW-0997">Cell inner membrane</keyword>
<keyword evidence="7 9" id="KW-1133">Transmembrane helix</keyword>
<evidence type="ECO:0000313" key="11">
    <source>
        <dbReference type="Proteomes" id="UP000298773"/>
    </source>
</evidence>
<keyword evidence="9" id="KW-1003">Cell membrane</keyword>
<feature type="transmembrane region" description="Helical" evidence="9">
    <location>
        <begin position="180"/>
        <end position="201"/>
    </location>
</feature>
<sequence>MKIKKFLHNRLWKNNASVVQLLGLCPVLAMTTNAVNAIGLGITTTFVLIVTNTIISLFKRVIPKEIRIPIYMLLVSSIVTSIEMFIHAYQFNLYRSLGVFIPLIVTNCIVVGRADFIAYKNSIFLSFFDGLFIGLGITLSMFIISLIREILGHGTLFFGLHKIIPYIDHSFFIKILEKDFTMLLFALPPGGFFVLGFLIAFKNFIDTNNKNKVISCQVLCSCLKKNIKIRK</sequence>
<gene>
    <name evidence="9" type="primary">rnfE</name>
    <name evidence="10" type="ORF">D9V69_00575</name>
</gene>
<feature type="transmembrane region" description="Helical" evidence="9">
    <location>
        <begin position="123"/>
        <end position="147"/>
    </location>
</feature>
<accession>A0A4D6YAN6</accession>
<evidence type="ECO:0000256" key="1">
    <source>
        <dbReference type="ARBA" id="ARBA00004127"/>
    </source>
</evidence>
<evidence type="ECO:0000256" key="6">
    <source>
        <dbReference type="ARBA" id="ARBA00022982"/>
    </source>
</evidence>
<reference evidence="10 11" key="2">
    <citation type="submission" date="2019-05" db="EMBL/GenBank/DDBJ databases">
        <title>Genome evolution of the obligate endosymbiont Buchnera aphidicola.</title>
        <authorList>
            <person name="Moran N.A."/>
        </authorList>
    </citation>
    <scope>NUCLEOTIDE SEQUENCE [LARGE SCALE GENOMIC DNA]</scope>
    <source>
        <strain evidence="10 11">Hta</strain>
    </source>
</reference>
<evidence type="ECO:0000313" key="10">
    <source>
        <dbReference type="EMBL" id="QCI21435.1"/>
    </source>
</evidence>
<proteinExistence type="inferred from homology"/>
<dbReference type="RefSeq" id="WP_158356406.1">
    <property type="nucleotide sequence ID" value="NZ_CP034873.1"/>
</dbReference>
<dbReference type="InterPro" id="IPR003667">
    <property type="entry name" value="NqrDE/RnfAE"/>
</dbReference>
<dbReference type="PANTHER" id="PTHR30586:SF0">
    <property type="entry name" value="ION-TRANSLOCATING OXIDOREDUCTASE COMPLEX SUBUNIT E"/>
    <property type="match status" value="1"/>
</dbReference>
<feature type="transmembrane region" description="Helical" evidence="9">
    <location>
        <begin position="97"/>
        <end position="116"/>
    </location>
</feature>
<dbReference type="InterPro" id="IPR010968">
    <property type="entry name" value="RnfE"/>
</dbReference>
<dbReference type="Proteomes" id="UP000298773">
    <property type="component" value="Chromosome"/>
</dbReference>
<comment type="similarity">
    <text evidence="9">Belongs to the NqrDE/RnfAE family.</text>
</comment>
<dbReference type="GO" id="GO:0012505">
    <property type="term" value="C:endomembrane system"/>
    <property type="evidence" value="ECO:0007669"/>
    <property type="project" value="UniProtKB-SubCell"/>
</dbReference>
<dbReference type="EMBL" id="CP034873">
    <property type="protein sequence ID" value="QCI21435.1"/>
    <property type="molecule type" value="Genomic_DNA"/>
</dbReference>
<dbReference type="GO" id="GO:0005886">
    <property type="term" value="C:plasma membrane"/>
    <property type="evidence" value="ECO:0007669"/>
    <property type="project" value="UniProtKB-SubCell"/>
</dbReference>
<evidence type="ECO:0000256" key="8">
    <source>
        <dbReference type="ARBA" id="ARBA00023136"/>
    </source>
</evidence>
<keyword evidence="8 9" id="KW-0472">Membrane</keyword>
<dbReference type="NCBIfam" id="NF009070">
    <property type="entry name" value="PRK12405.1"/>
    <property type="match status" value="1"/>
</dbReference>
<keyword evidence="4 9" id="KW-0812">Transmembrane</keyword>
<name>A0A4D6YAN6_9GAMM</name>
<dbReference type="GO" id="GO:0022900">
    <property type="term" value="P:electron transport chain"/>
    <property type="evidence" value="ECO:0007669"/>
    <property type="project" value="UniProtKB-UniRule"/>
</dbReference>
<dbReference type="PANTHER" id="PTHR30586">
    <property type="entry name" value="ELECTRON TRANSPORT COMPLEX PROTEIN RNFE"/>
    <property type="match status" value="1"/>
</dbReference>
<keyword evidence="2 9" id="KW-0813">Transport</keyword>
<dbReference type="NCBIfam" id="TIGR01948">
    <property type="entry name" value="rnfE"/>
    <property type="match status" value="1"/>
</dbReference>
<dbReference type="OrthoDB" id="9803631at2"/>
<comment type="subcellular location">
    <subcellularLocation>
        <location evidence="9">Cell inner membrane</location>
        <topology evidence="9">Multi-pass membrane protein</topology>
    </subcellularLocation>
    <subcellularLocation>
        <location evidence="1">Endomembrane system</location>
        <topology evidence="1">Multi-pass membrane protein</topology>
    </subcellularLocation>
</comment>
<keyword evidence="5 9" id="KW-1278">Translocase</keyword>
<keyword evidence="6 9" id="KW-0249">Electron transport</keyword>